<accession>A0A2I2KXH8</accession>
<dbReference type="AlphaFoldDB" id="A0A2I2KXH8"/>
<organism evidence="1 2">
    <name type="scientific">Frankia canadensis</name>
    <dbReference type="NCBI Taxonomy" id="1836972"/>
    <lineage>
        <taxon>Bacteria</taxon>
        <taxon>Bacillati</taxon>
        <taxon>Actinomycetota</taxon>
        <taxon>Actinomycetes</taxon>
        <taxon>Frankiales</taxon>
        <taxon>Frankiaceae</taxon>
        <taxon>Frankia</taxon>
    </lineage>
</organism>
<name>A0A2I2KXH8_9ACTN</name>
<dbReference type="EMBL" id="FZMO01000386">
    <property type="protein sequence ID" value="SNQ50364.1"/>
    <property type="molecule type" value="Genomic_DNA"/>
</dbReference>
<reference evidence="1 2" key="1">
    <citation type="submission" date="2017-06" db="EMBL/GenBank/DDBJ databases">
        <authorList>
            <person name="Kim H.J."/>
            <person name="Triplett B.A."/>
        </authorList>
    </citation>
    <scope>NUCLEOTIDE SEQUENCE [LARGE SCALE GENOMIC DNA]</scope>
    <source>
        <strain evidence="1">FRACA_ARgP5</strain>
    </source>
</reference>
<sequence length="42" mass="4336">MGNRRKDLALGAAMVRLPLSLGSSDLQLAGGCNSPLSEHLAD</sequence>
<keyword evidence="2" id="KW-1185">Reference proteome</keyword>
<dbReference type="Proteomes" id="UP000234331">
    <property type="component" value="Unassembled WGS sequence"/>
</dbReference>
<proteinExistence type="predicted"/>
<evidence type="ECO:0000313" key="2">
    <source>
        <dbReference type="Proteomes" id="UP000234331"/>
    </source>
</evidence>
<gene>
    <name evidence="1" type="ORF">FRACA_4460002</name>
</gene>
<evidence type="ECO:0000313" key="1">
    <source>
        <dbReference type="EMBL" id="SNQ50364.1"/>
    </source>
</evidence>
<protein>
    <submittedName>
        <fullName evidence="1">Uncharacterized protein</fullName>
    </submittedName>
</protein>